<evidence type="ECO:0000256" key="1">
    <source>
        <dbReference type="SAM" id="MobiDB-lite"/>
    </source>
</evidence>
<reference evidence="2 3" key="1">
    <citation type="submission" date="2023-09" db="EMBL/GenBank/DDBJ databases">
        <authorList>
            <person name="Wang M."/>
        </authorList>
    </citation>
    <scope>NUCLEOTIDE SEQUENCE [LARGE SCALE GENOMIC DNA]</scope>
    <source>
        <strain evidence="2">GT-2023</strain>
        <tissue evidence="2">Liver</tissue>
    </source>
</reference>
<protein>
    <submittedName>
        <fullName evidence="2">Uncharacterized protein</fullName>
    </submittedName>
</protein>
<organism evidence="2 3">
    <name type="scientific">Cirrhinus molitorella</name>
    <name type="common">mud carp</name>
    <dbReference type="NCBI Taxonomy" id="172907"/>
    <lineage>
        <taxon>Eukaryota</taxon>
        <taxon>Metazoa</taxon>
        <taxon>Chordata</taxon>
        <taxon>Craniata</taxon>
        <taxon>Vertebrata</taxon>
        <taxon>Euteleostomi</taxon>
        <taxon>Actinopterygii</taxon>
        <taxon>Neopterygii</taxon>
        <taxon>Teleostei</taxon>
        <taxon>Ostariophysi</taxon>
        <taxon>Cypriniformes</taxon>
        <taxon>Cyprinidae</taxon>
        <taxon>Labeoninae</taxon>
        <taxon>Labeonini</taxon>
        <taxon>Cirrhinus</taxon>
    </lineage>
</organism>
<proteinExistence type="predicted"/>
<sequence length="89" mass="9886">MDRNHTHAHRNTSTITPTRRPGADPEKTARSGSQMHIVIRLLINITAALPAKYERTPAISYVGGLRQMHPQTRLQSALQSTANKHPNVV</sequence>
<name>A0ABR3N5M3_9TELE</name>
<dbReference type="EMBL" id="JAYMGO010000006">
    <property type="protein sequence ID" value="KAL1272234.1"/>
    <property type="molecule type" value="Genomic_DNA"/>
</dbReference>
<gene>
    <name evidence="2" type="ORF">QQF64_028096</name>
</gene>
<feature type="compositionally biased region" description="Basic residues" evidence="1">
    <location>
        <begin position="1"/>
        <end position="10"/>
    </location>
</feature>
<keyword evidence="3" id="KW-1185">Reference proteome</keyword>
<comment type="caution">
    <text evidence="2">The sequence shown here is derived from an EMBL/GenBank/DDBJ whole genome shotgun (WGS) entry which is preliminary data.</text>
</comment>
<evidence type="ECO:0000313" key="3">
    <source>
        <dbReference type="Proteomes" id="UP001558613"/>
    </source>
</evidence>
<dbReference type="Proteomes" id="UP001558613">
    <property type="component" value="Unassembled WGS sequence"/>
</dbReference>
<feature type="region of interest" description="Disordered" evidence="1">
    <location>
        <begin position="1"/>
        <end position="33"/>
    </location>
</feature>
<evidence type="ECO:0000313" key="2">
    <source>
        <dbReference type="EMBL" id="KAL1272234.1"/>
    </source>
</evidence>
<accession>A0ABR3N5M3</accession>